<gene>
    <name evidence="5" type="ORF">F0L46_16345</name>
</gene>
<accession>A0A5B2VCX8</accession>
<keyword evidence="6" id="KW-1185">Reference proteome</keyword>
<evidence type="ECO:0000256" key="2">
    <source>
        <dbReference type="ARBA" id="ARBA00023012"/>
    </source>
</evidence>
<dbReference type="PANTHER" id="PTHR44591">
    <property type="entry name" value="STRESS RESPONSE REGULATOR PROTEIN 1"/>
    <property type="match status" value="1"/>
</dbReference>
<dbReference type="InterPro" id="IPR001789">
    <property type="entry name" value="Sig_transdc_resp-reg_receiver"/>
</dbReference>
<reference evidence="5 6" key="2">
    <citation type="submission" date="2019-09" db="EMBL/GenBank/DDBJ databases">
        <authorList>
            <person name="Jin C."/>
        </authorList>
    </citation>
    <scope>NUCLEOTIDE SEQUENCE [LARGE SCALE GENOMIC DNA]</scope>
    <source>
        <strain evidence="5 6">BN140002</strain>
    </source>
</reference>
<protein>
    <submittedName>
        <fullName evidence="5">Response regulator</fullName>
    </submittedName>
</protein>
<feature type="domain" description="Response regulatory" evidence="4">
    <location>
        <begin position="4"/>
        <end position="119"/>
    </location>
</feature>
<dbReference type="PROSITE" id="PS50110">
    <property type="entry name" value="RESPONSE_REGULATORY"/>
    <property type="match status" value="1"/>
</dbReference>
<keyword evidence="1 3" id="KW-0597">Phosphoprotein</keyword>
<comment type="caution">
    <text evidence="5">The sequence shown here is derived from an EMBL/GenBank/DDBJ whole genome shotgun (WGS) entry which is preliminary data.</text>
</comment>
<dbReference type="RefSeq" id="WP_149819428.1">
    <property type="nucleotide sequence ID" value="NZ_VUOA01000028.1"/>
</dbReference>
<dbReference type="CDD" id="cd00156">
    <property type="entry name" value="REC"/>
    <property type="match status" value="1"/>
</dbReference>
<feature type="modified residue" description="4-aspartylphosphate" evidence="3">
    <location>
        <position position="55"/>
    </location>
</feature>
<dbReference type="EMBL" id="VUOA01000028">
    <property type="protein sequence ID" value="KAA2236272.1"/>
    <property type="molecule type" value="Genomic_DNA"/>
</dbReference>
<evidence type="ECO:0000256" key="3">
    <source>
        <dbReference type="PROSITE-ProRule" id="PRU00169"/>
    </source>
</evidence>
<evidence type="ECO:0000256" key="1">
    <source>
        <dbReference type="ARBA" id="ARBA00022553"/>
    </source>
</evidence>
<dbReference type="InterPro" id="IPR050595">
    <property type="entry name" value="Bact_response_regulator"/>
</dbReference>
<sequence length="127" mass="13918">MPFRVLVVDDSRLARMAIARALSSIRPDWVRVEAGDADEAMALARQEPVQMALLDFNMPGRDGLTLASELRALDPGMPVAVISANHQEEVVRRAREIGTTFLPKPLTEQAMEAFLDQVAPLPRAGGR</sequence>
<evidence type="ECO:0000313" key="6">
    <source>
        <dbReference type="Proteomes" id="UP000323142"/>
    </source>
</evidence>
<dbReference type="SUPFAM" id="SSF52172">
    <property type="entry name" value="CheY-like"/>
    <property type="match status" value="1"/>
</dbReference>
<keyword evidence="2" id="KW-0902">Two-component regulatory system</keyword>
<dbReference type="GO" id="GO:0000160">
    <property type="term" value="P:phosphorelay signal transduction system"/>
    <property type="evidence" value="ECO:0007669"/>
    <property type="project" value="UniProtKB-KW"/>
</dbReference>
<organism evidence="5 6">
    <name type="scientific">Salinarimonas soli</name>
    <dbReference type="NCBI Taxonomy" id="1638099"/>
    <lineage>
        <taxon>Bacteria</taxon>
        <taxon>Pseudomonadati</taxon>
        <taxon>Pseudomonadota</taxon>
        <taxon>Alphaproteobacteria</taxon>
        <taxon>Hyphomicrobiales</taxon>
        <taxon>Salinarimonadaceae</taxon>
        <taxon>Salinarimonas</taxon>
    </lineage>
</organism>
<dbReference type="InterPro" id="IPR011006">
    <property type="entry name" value="CheY-like_superfamily"/>
</dbReference>
<name>A0A5B2VCX8_9HYPH</name>
<dbReference type="Proteomes" id="UP000323142">
    <property type="component" value="Unassembled WGS sequence"/>
</dbReference>
<dbReference type="Gene3D" id="3.40.50.2300">
    <property type="match status" value="1"/>
</dbReference>
<evidence type="ECO:0000259" key="4">
    <source>
        <dbReference type="PROSITE" id="PS50110"/>
    </source>
</evidence>
<dbReference type="PANTHER" id="PTHR44591:SF14">
    <property type="entry name" value="PROTEIN PILG"/>
    <property type="match status" value="1"/>
</dbReference>
<dbReference type="Pfam" id="PF00072">
    <property type="entry name" value="Response_reg"/>
    <property type="match status" value="1"/>
</dbReference>
<reference evidence="5 6" key="1">
    <citation type="submission" date="2019-09" db="EMBL/GenBank/DDBJ databases">
        <title>Salinarimonas rosea gen. nov., sp. nov., a new member of the a-2 subgroup of the Proteobacteria.</title>
        <authorList>
            <person name="Liu J."/>
        </authorList>
    </citation>
    <scope>NUCLEOTIDE SEQUENCE [LARGE SCALE GENOMIC DNA]</scope>
    <source>
        <strain evidence="5 6">BN140002</strain>
    </source>
</reference>
<dbReference type="SMART" id="SM00448">
    <property type="entry name" value="REC"/>
    <property type="match status" value="1"/>
</dbReference>
<dbReference type="AlphaFoldDB" id="A0A5B2VCX8"/>
<dbReference type="OrthoDB" id="7569831at2"/>
<evidence type="ECO:0000313" key="5">
    <source>
        <dbReference type="EMBL" id="KAA2236272.1"/>
    </source>
</evidence>
<proteinExistence type="predicted"/>